<keyword evidence="7" id="KW-1185">Reference proteome</keyword>
<feature type="transmembrane region" description="Helical" evidence="5">
    <location>
        <begin position="1311"/>
        <end position="1335"/>
    </location>
</feature>
<feature type="compositionally biased region" description="Low complexity" evidence="4">
    <location>
        <begin position="204"/>
        <end position="219"/>
    </location>
</feature>
<evidence type="ECO:0000313" key="7">
    <source>
        <dbReference type="Proteomes" id="UP000306102"/>
    </source>
</evidence>
<feature type="region of interest" description="Disordered" evidence="4">
    <location>
        <begin position="854"/>
        <end position="896"/>
    </location>
</feature>
<dbReference type="Pfam" id="PF10220">
    <property type="entry name" value="Smg8_Smg9"/>
    <property type="match status" value="3"/>
</dbReference>
<feature type="compositionally biased region" description="Low complexity" evidence="4">
    <location>
        <begin position="1"/>
        <end position="11"/>
    </location>
</feature>
<feature type="region of interest" description="Disordered" evidence="4">
    <location>
        <begin position="1"/>
        <end position="47"/>
    </location>
</feature>
<proteinExistence type="inferred from homology"/>
<name>A0A4S4F2U1_CAMSN</name>
<dbReference type="InterPro" id="IPR019354">
    <property type="entry name" value="SMG8-like"/>
</dbReference>
<feature type="region of interest" description="Disordered" evidence="4">
    <location>
        <begin position="794"/>
        <end position="830"/>
    </location>
</feature>
<feature type="compositionally biased region" description="Polar residues" evidence="4">
    <location>
        <begin position="220"/>
        <end position="234"/>
    </location>
</feature>
<feature type="compositionally biased region" description="Polar residues" evidence="4">
    <location>
        <begin position="990"/>
        <end position="1004"/>
    </location>
</feature>
<feature type="region of interest" description="Disordered" evidence="4">
    <location>
        <begin position="196"/>
        <end position="234"/>
    </location>
</feature>
<comment type="caution">
    <text evidence="6">The sequence shown here is derived from an EMBL/GenBank/DDBJ whole genome shotgun (WGS) entry which is preliminary data.</text>
</comment>
<organism evidence="6 7">
    <name type="scientific">Camellia sinensis var. sinensis</name>
    <name type="common">China tea</name>
    <dbReference type="NCBI Taxonomy" id="542762"/>
    <lineage>
        <taxon>Eukaryota</taxon>
        <taxon>Viridiplantae</taxon>
        <taxon>Streptophyta</taxon>
        <taxon>Embryophyta</taxon>
        <taxon>Tracheophyta</taxon>
        <taxon>Spermatophyta</taxon>
        <taxon>Magnoliopsida</taxon>
        <taxon>eudicotyledons</taxon>
        <taxon>Gunneridae</taxon>
        <taxon>Pentapetalae</taxon>
        <taxon>asterids</taxon>
        <taxon>Ericales</taxon>
        <taxon>Theaceae</taxon>
        <taxon>Camellia</taxon>
    </lineage>
</organism>
<evidence type="ECO:0000256" key="1">
    <source>
        <dbReference type="ARBA" id="ARBA00006443"/>
    </source>
</evidence>
<dbReference type="PANTHER" id="PTHR13091">
    <property type="entry name" value="AMPLIFIED IN BREAST CANCER 2-RELATED"/>
    <property type="match status" value="1"/>
</dbReference>
<feature type="region of interest" description="Disordered" evidence="4">
    <location>
        <begin position="982"/>
        <end position="1024"/>
    </location>
</feature>
<comment type="similarity">
    <text evidence="1">Belongs to the SMG8 family.</text>
</comment>
<evidence type="ECO:0000313" key="6">
    <source>
        <dbReference type="EMBL" id="THG23798.1"/>
    </source>
</evidence>
<feature type="region of interest" description="Disordered" evidence="4">
    <location>
        <begin position="281"/>
        <end position="309"/>
    </location>
</feature>
<keyword evidence="5" id="KW-0812">Transmembrane</keyword>
<protein>
    <recommendedName>
        <fullName evidence="3">Nonsense-mediated mRNA decay factor SMG8</fullName>
    </recommendedName>
</protein>
<dbReference type="PANTHER" id="PTHR13091:SF0">
    <property type="entry name" value="NONSENSE-MEDIATED MRNA DECAY FACTOR SMG8"/>
    <property type="match status" value="1"/>
</dbReference>
<evidence type="ECO:0000256" key="3">
    <source>
        <dbReference type="ARBA" id="ARBA00029509"/>
    </source>
</evidence>
<feature type="compositionally biased region" description="Basic residues" evidence="4">
    <location>
        <begin position="1430"/>
        <end position="1450"/>
    </location>
</feature>
<feature type="compositionally biased region" description="Low complexity" evidence="4">
    <location>
        <begin position="287"/>
        <end position="305"/>
    </location>
</feature>
<keyword evidence="2" id="KW-0866">Nonsense-mediated mRNA decay</keyword>
<feature type="compositionally biased region" description="Basic and acidic residues" evidence="4">
    <location>
        <begin position="868"/>
        <end position="896"/>
    </location>
</feature>
<feature type="region of interest" description="Disordered" evidence="4">
    <location>
        <begin position="1406"/>
        <end position="1450"/>
    </location>
</feature>
<reference evidence="6 7" key="1">
    <citation type="journal article" date="2018" name="Proc. Natl. Acad. Sci. U.S.A.">
        <title>Draft genome sequence of Camellia sinensis var. sinensis provides insights into the evolution of the tea genome and tea quality.</title>
        <authorList>
            <person name="Wei C."/>
            <person name="Yang H."/>
            <person name="Wang S."/>
            <person name="Zhao J."/>
            <person name="Liu C."/>
            <person name="Gao L."/>
            <person name="Xia E."/>
            <person name="Lu Y."/>
            <person name="Tai Y."/>
            <person name="She G."/>
            <person name="Sun J."/>
            <person name="Cao H."/>
            <person name="Tong W."/>
            <person name="Gao Q."/>
            <person name="Li Y."/>
            <person name="Deng W."/>
            <person name="Jiang X."/>
            <person name="Wang W."/>
            <person name="Chen Q."/>
            <person name="Zhang S."/>
            <person name="Li H."/>
            <person name="Wu J."/>
            <person name="Wang P."/>
            <person name="Li P."/>
            <person name="Shi C."/>
            <person name="Zheng F."/>
            <person name="Jian J."/>
            <person name="Huang B."/>
            <person name="Shan D."/>
            <person name="Shi M."/>
            <person name="Fang C."/>
            <person name="Yue Y."/>
            <person name="Li F."/>
            <person name="Li D."/>
            <person name="Wei S."/>
            <person name="Han B."/>
            <person name="Jiang C."/>
            <person name="Yin Y."/>
            <person name="Xia T."/>
            <person name="Zhang Z."/>
            <person name="Bennetzen J.L."/>
            <person name="Zhao S."/>
            <person name="Wan X."/>
        </authorList>
    </citation>
    <scope>NUCLEOTIDE SEQUENCE [LARGE SCALE GENOMIC DNA]</scope>
    <source>
        <strain evidence="7">cv. Shuchazao</strain>
        <tissue evidence="6">Leaf</tissue>
    </source>
</reference>
<feature type="compositionally biased region" description="Basic and acidic residues" evidence="4">
    <location>
        <begin position="1408"/>
        <end position="1418"/>
    </location>
</feature>
<evidence type="ECO:0000256" key="2">
    <source>
        <dbReference type="ARBA" id="ARBA00023161"/>
    </source>
</evidence>
<sequence length="1473" mass="160552">MDSPNPSSSSPMRVLARPPNPTPPQPTSTATLTPPIPPSSSSPPPQNGVVVVGFIGRRRGDVTQLINRILDANVFGSGNFDKNLCFEKVGIGEEVKQWFDCRGISYFHEDEKGILYLQFSSTRCPAVEDFSDFSSSSSSGFDSLLEEREFGDLQGMLFMFSVCHVVIFIQEGSRFDTQILKKFRILQAAKHAMAPFARSQTTPSSTSRSHHSSSSSRTSVLGTMSNNHSPGRNSGILSRNASAISFMSGLGSYTSLFPGQCTPVILFVFLDDFSDVNSGSNTEESIDTSSLNQSSSLSSLARPSLPMKGSGPVVVLARPVSKSEGGFKKKLQSSLEAQIRFSIKKCRTLTSSETSHAGSRSGAISNSAPLFSLDASKAVALCDRSSNQRGESLDFATGLVESVLSGKATSDSLLLESHSQSATKEDILSVKEFIYRQADILRGRGGLVTNTNSGSAAGVGMVAVAAAAAAASAASGKTITTPELPSMDIWLSSSQLILCGILSAKRGYIIEPENSKRNPCQKNTVAPAVEGIVPRVADPLEIAVSCLENGKGLNTKFSTLWCQRALPAAKEVYLNDLPACYPTSKHEEQLEKALCAFCSMVKGPAVQNFMKKLEDECTSIWSSGRQLCDAVSLTGKPCMHQRHDVKTDGLLSSDGVKPHSSGFVFLQSCACGRSRRLRSDPFDFETANITSNCFADCDNLLPALQLPQVKNAGPIQSLSWSLIRVGGATYYEPSKGLLQSGFCATQKFLLKWTIFLEKPKRQNCSLASDPQQGSVSTKLLNEFIAGGDIKKSGASQMNIKESQSGNEIQKEPPSQNNPSDEKKINFGRGIPNFTMRKPFSEVVAGSAAAVSGFPPLQSRKLPSVGSEKGMKQSSARDGDEERVNHTADYQQSKKSEDITAVQDTVNGNGIGVNGYADGNPILQIGSNVVPVNMNTGEKVKLNDSLKNVIVYVGFEHECPNGHRFILTPEHLKELGSSYSLSEESHIPSSAENSDNKMANPSKLSKNGGHGKAHRNSNGMNTSAVRKVRNLDKTKEIAANSNHYLDEVAQFSGAGNEQNSVKDLAESLYAVGLNDGAFSLLNRNLPIYMNCPHCRTSKKKKDRPTTKFAGTISQLQRIFLVTPPFPVILVTCPVIQFETSCLPPSVLDREQKLEFSFGCPVILPPESFLSLRLPFVYGLQMADGSLQSLRPFEHHPELTAWITKAHNRTSKWLVPELENAIASRNLYEASVQLQYPGKIWAVALDMVQDKSKLPWEVFSSQALPHNCFNHSLKSLLRPDLSHWALFQQPKPSPPGLGMLMSRLAICYHHLHLFFFFFFFFFPTLLLPVTDVVSFVFSSPTKQQPSILTYLPSSSSPLPCSYPFFSTTATTFLVVPHPIVNPSPPSRLSYSNVLFLLAKPSATAKTSLISHHESPSHRETPSSTSVNPRFRGFGRKRKTKRKRKRRARGSRQCRRWEILRGDSGRGPVEEVIAVV</sequence>
<dbReference type="GO" id="GO:0000184">
    <property type="term" value="P:nuclear-transcribed mRNA catabolic process, nonsense-mediated decay"/>
    <property type="evidence" value="ECO:0007669"/>
    <property type="project" value="UniProtKB-KW"/>
</dbReference>
<dbReference type="Proteomes" id="UP000306102">
    <property type="component" value="Unassembled WGS sequence"/>
</dbReference>
<feature type="compositionally biased region" description="Polar residues" evidence="4">
    <location>
        <begin position="794"/>
        <end position="818"/>
    </location>
</feature>
<evidence type="ECO:0000256" key="5">
    <source>
        <dbReference type="SAM" id="Phobius"/>
    </source>
</evidence>
<dbReference type="STRING" id="542762.A0A4S4F2U1"/>
<gene>
    <name evidence="6" type="ORF">TEA_025389</name>
</gene>
<accession>A0A4S4F2U1</accession>
<evidence type="ECO:0000256" key="4">
    <source>
        <dbReference type="SAM" id="MobiDB-lite"/>
    </source>
</evidence>
<feature type="compositionally biased region" description="Pro residues" evidence="4">
    <location>
        <begin position="34"/>
        <end position="46"/>
    </location>
</feature>
<keyword evidence="5" id="KW-0472">Membrane</keyword>
<dbReference type="EMBL" id="SDRB02000140">
    <property type="protein sequence ID" value="THG23798.1"/>
    <property type="molecule type" value="Genomic_DNA"/>
</dbReference>
<keyword evidence="5" id="KW-1133">Transmembrane helix</keyword>